<dbReference type="CDD" id="cd16913">
    <property type="entry name" value="YkuD_like"/>
    <property type="match status" value="1"/>
</dbReference>
<comment type="pathway">
    <text evidence="1 7">Cell wall biogenesis; peptidoglycan biosynthesis.</text>
</comment>
<dbReference type="InterPro" id="IPR005490">
    <property type="entry name" value="LD_TPept_cat_dom"/>
</dbReference>
<evidence type="ECO:0000256" key="4">
    <source>
        <dbReference type="ARBA" id="ARBA00022984"/>
    </source>
</evidence>
<keyword evidence="3 7" id="KW-0133">Cell shape</keyword>
<dbReference type="SUPFAM" id="SSF141523">
    <property type="entry name" value="L,D-transpeptidase catalytic domain-like"/>
    <property type="match status" value="1"/>
</dbReference>
<evidence type="ECO:0000256" key="8">
    <source>
        <dbReference type="SAM" id="MobiDB-lite"/>
    </source>
</evidence>
<feature type="active site" description="Nucleophile" evidence="7">
    <location>
        <position position="363"/>
    </location>
</feature>
<dbReference type="Gene3D" id="2.40.440.10">
    <property type="entry name" value="L,D-transpeptidase catalytic domain-like"/>
    <property type="match status" value="1"/>
</dbReference>
<keyword evidence="9" id="KW-0732">Signal</keyword>
<dbReference type="CDD" id="cd13432">
    <property type="entry name" value="LDT_IgD_like_2"/>
    <property type="match status" value="1"/>
</dbReference>
<evidence type="ECO:0000256" key="5">
    <source>
        <dbReference type="ARBA" id="ARBA00023315"/>
    </source>
</evidence>
<dbReference type="Gene3D" id="2.60.40.3780">
    <property type="match status" value="1"/>
</dbReference>
<evidence type="ECO:0000256" key="9">
    <source>
        <dbReference type="SAM" id="SignalP"/>
    </source>
</evidence>
<dbReference type="InterPro" id="IPR038063">
    <property type="entry name" value="Transpep_catalytic_dom"/>
</dbReference>
<evidence type="ECO:0000256" key="3">
    <source>
        <dbReference type="ARBA" id="ARBA00022960"/>
    </source>
</evidence>
<name>A0ABV8LL21_9ACTN</name>
<dbReference type="PANTHER" id="PTHR30582:SF2">
    <property type="entry name" value="L,D-TRANSPEPTIDASE YCIB-RELATED"/>
    <property type="match status" value="1"/>
</dbReference>
<keyword evidence="5" id="KW-0012">Acyltransferase</keyword>
<feature type="region of interest" description="Disordered" evidence="8">
    <location>
        <begin position="28"/>
        <end position="54"/>
    </location>
</feature>
<dbReference type="InterPro" id="IPR041280">
    <property type="entry name" value="Big_10"/>
</dbReference>
<accession>A0ABV8LL21</accession>
<evidence type="ECO:0000313" key="11">
    <source>
        <dbReference type="EMBL" id="MFC4131293.1"/>
    </source>
</evidence>
<feature type="active site" description="Proton donor/acceptor" evidence="7">
    <location>
        <position position="345"/>
    </location>
</feature>
<keyword evidence="4 7" id="KW-0573">Peptidoglycan synthesis</keyword>
<evidence type="ECO:0000256" key="6">
    <source>
        <dbReference type="ARBA" id="ARBA00023316"/>
    </source>
</evidence>
<feature type="compositionally biased region" description="Low complexity" evidence="8">
    <location>
        <begin position="32"/>
        <end position="44"/>
    </location>
</feature>
<dbReference type="Proteomes" id="UP001595816">
    <property type="component" value="Unassembled WGS sequence"/>
</dbReference>
<keyword evidence="12" id="KW-1185">Reference proteome</keyword>
<reference evidence="12" key="1">
    <citation type="journal article" date="2019" name="Int. J. Syst. Evol. Microbiol.">
        <title>The Global Catalogue of Microorganisms (GCM) 10K type strain sequencing project: providing services to taxonomists for standard genome sequencing and annotation.</title>
        <authorList>
            <consortium name="The Broad Institute Genomics Platform"/>
            <consortium name="The Broad Institute Genome Sequencing Center for Infectious Disease"/>
            <person name="Wu L."/>
            <person name="Ma J."/>
        </authorList>
    </citation>
    <scope>NUCLEOTIDE SEQUENCE [LARGE SCALE GENOMIC DNA]</scope>
    <source>
        <strain evidence="12">CGMCC 4.7289</strain>
    </source>
</reference>
<evidence type="ECO:0000313" key="12">
    <source>
        <dbReference type="Proteomes" id="UP001595816"/>
    </source>
</evidence>
<feature type="chain" id="PRO_5045219876" evidence="9">
    <location>
        <begin position="21"/>
        <end position="414"/>
    </location>
</feature>
<sequence length="414" mass="44033">MRRRTIFATAATAAAGTLLAACKDDPKEVAWSGPSGSPSTSTSPADDDPNAPTLTIAPAPGASVAPNEPVVVTAVNATLQTVTVTTGGKTVAGELDAEKTTWRSTSSLQFGKTYQVKASGVDSAGKPLEQTATFTTLKPSGTASITFQANAMTGLKNGGTYGVGQVVIVKFSKTPTDKKAALAAIKVTSEPQVEGRWYWVDNRTVHYRPEKFWAKGTKVSVAAKLHGVHLGKNVYGAENESISFTIGPARIAIADNATHYMRVTVDGVQVKNIPISMGKNGYVTTADGGRVLFPTRSGTHVVMSRELEHRMTSASYGVTDPKNPNYYDDLIKLCCRISYSGEFVHAAPWSVWAQGKQNVSHGCINIATSNAQWFYDNFRLGDPVIVKGTGRPQLIGDSAGAVWDVAWSKMTPES</sequence>
<evidence type="ECO:0000256" key="7">
    <source>
        <dbReference type="PROSITE-ProRule" id="PRU01373"/>
    </source>
</evidence>
<keyword evidence="6 7" id="KW-0961">Cell wall biogenesis/degradation</keyword>
<dbReference type="Gene3D" id="2.60.40.3710">
    <property type="match status" value="1"/>
</dbReference>
<feature type="domain" description="L,D-TPase catalytic" evidence="10">
    <location>
        <begin position="250"/>
        <end position="387"/>
    </location>
</feature>
<dbReference type="Pfam" id="PF03734">
    <property type="entry name" value="YkuD"/>
    <property type="match status" value="1"/>
</dbReference>
<dbReference type="PROSITE" id="PS51257">
    <property type="entry name" value="PROKAR_LIPOPROTEIN"/>
    <property type="match status" value="1"/>
</dbReference>
<comment type="caution">
    <text evidence="11">The sequence shown here is derived from an EMBL/GenBank/DDBJ whole genome shotgun (WGS) entry which is preliminary data.</text>
</comment>
<gene>
    <name evidence="11" type="ORF">ACFOZ4_11835</name>
</gene>
<feature type="signal peptide" evidence="9">
    <location>
        <begin position="1"/>
        <end position="20"/>
    </location>
</feature>
<evidence type="ECO:0000256" key="2">
    <source>
        <dbReference type="ARBA" id="ARBA00022679"/>
    </source>
</evidence>
<evidence type="ECO:0000256" key="1">
    <source>
        <dbReference type="ARBA" id="ARBA00004752"/>
    </source>
</evidence>
<keyword evidence="2" id="KW-0808">Transferase</keyword>
<dbReference type="PANTHER" id="PTHR30582">
    <property type="entry name" value="L,D-TRANSPEPTIDASE"/>
    <property type="match status" value="1"/>
</dbReference>
<dbReference type="PROSITE" id="PS52029">
    <property type="entry name" value="LD_TPASE"/>
    <property type="match status" value="1"/>
</dbReference>
<protein>
    <submittedName>
        <fullName evidence="11">Ig-like domain-containing protein</fullName>
    </submittedName>
</protein>
<organism evidence="11 12">
    <name type="scientific">Hamadaea flava</name>
    <dbReference type="NCBI Taxonomy" id="1742688"/>
    <lineage>
        <taxon>Bacteria</taxon>
        <taxon>Bacillati</taxon>
        <taxon>Actinomycetota</taxon>
        <taxon>Actinomycetes</taxon>
        <taxon>Micromonosporales</taxon>
        <taxon>Micromonosporaceae</taxon>
        <taxon>Hamadaea</taxon>
    </lineage>
</organism>
<dbReference type="RefSeq" id="WP_253754691.1">
    <property type="nucleotide sequence ID" value="NZ_JAMZDZ010000001.1"/>
</dbReference>
<evidence type="ECO:0000259" key="10">
    <source>
        <dbReference type="PROSITE" id="PS52029"/>
    </source>
</evidence>
<dbReference type="EMBL" id="JBHSAY010000006">
    <property type="protein sequence ID" value="MFC4131293.1"/>
    <property type="molecule type" value="Genomic_DNA"/>
</dbReference>
<dbReference type="InterPro" id="IPR050979">
    <property type="entry name" value="LD-transpeptidase"/>
</dbReference>
<proteinExistence type="predicted"/>
<dbReference type="Pfam" id="PF17964">
    <property type="entry name" value="Big_10"/>
    <property type="match status" value="1"/>
</dbReference>